<feature type="domain" description="Centrosomin N-terminal motif 1" evidence="8">
    <location>
        <begin position="134"/>
        <end position="205"/>
    </location>
</feature>
<evidence type="ECO:0000259" key="8">
    <source>
        <dbReference type="Pfam" id="PF07989"/>
    </source>
</evidence>
<name>R4XAE9_TAPDE</name>
<dbReference type="Proteomes" id="UP000013776">
    <property type="component" value="Unassembled WGS sequence"/>
</dbReference>
<keyword evidence="11" id="KW-1185">Reference proteome</keyword>
<dbReference type="VEuPathDB" id="FungiDB:TAPDE_002495"/>
<comment type="caution">
    <text evidence="10">The sequence shown here is derived from an EMBL/GenBank/DDBJ whole genome shotgun (WGS) entry which is preliminary data.</text>
</comment>
<reference evidence="10 11" key="1">
    <citation type="journal article" date="2013" name="MBio">
        <title>Genome sequencing of the plant pathogen Taphrina deformans, the causal agent of peach leaf curl.</title>
        <authorList>
            <person name="Cisse O.H."/>
            <person name="Almeida J.M.G.C.F."/>
            <person name="Fonseca A."/>
            <person name="Kumar A.A."/>
            <person name="Salojaervi J."/>
            <person name="Overmyer K."/>
            <person name="Hauser P.M."/>
            <person name="Pagni M."/>
        </authorList>
    </citation>
    <scope>NUCLEOTIDE SEQUENCE [LARGE SCALE GENOMIC DNA]</scope>
    <source>
        <strain evidence="11">PYCC 5710 / ATCC 11124 / CBS 356.35 / IMI 108563 / JCM 9778 / NBRC 8474</strain>
    </source>
</reference>
<feature type="coiled-coil region" evidence="6">
    <location>
        <begin position="355"/>
        <end position="464"/>
    </location>
</feature>
<dbReference type="eggNOG" id="ENOG502R0AV">
    <property type="taxonomic scope" value="Eukaryota"/>
</dbReference>
<feature type="coiled-coil region" evidence="6">
    <location>
        <begin position="685"/>
        <end position="712"/>
    </location>
</feature>
<evidence type="ECO:0000256" key="3">
    <source>
        <dbReference type="ARBA" id="ARBA00022553"/>
    </source>
</evidence>
<keyword evidence="2" id="KW-0963">Cytoplasm</keyword>
<protein>
    <submittedName>
        <fullName evidence="10">Spindle-pole body protein</fullName>
    </submittedName>
</protein>
<feature type="coiled-coil region" evidence="6">
    <location>
        <begin position="508"/>
        <end position="656"/>
    </location>
</feature>
<evidence type="ECO:0000259" key="9">
    <source>
        <dbReference type="Pfam" id="PF10495"/>
    </source>
</evidence>
<dbReference type="GO" id="GO:0005737">
    <property type="term" value="C:cytoplasm"/>
    <property type="evidence" value="ECO:0007669"/>
    <property type="project" value="UniProtKB-ARBA"/>
</dbReference>
<evidence type="ECO:0000256" key="6">
    <source>
        <dbReference type="SAM" id="Coils"/>
    </source>
</evidence>
<dbReference type="STRING" id="1097556.R4XAE9"/>
<feature type="coiled-coil region" evidence="6">
    <location>
        <begin position="781"/>
        <end position="815"/>
    </location>
</feature>
<feature type="region of interest" description="Disordered" evidence="7">
    <location>
        <begin position="115"/>
        <end position="143"/>
    </location>
</feature>
<dbReference type="Pfam" id="PF07989">
    <property type="entry name" value="Cnn_1N"/>
    <property type="match status" value="1"/>
</dbReference>
<dbReference type="EMBL" id="CAHR02000086">
    <property type="protein sequence ID" value="CCG82482.1"/>
    <property type="molecule type" value="Genomic_DNA"/>
</dbReference>
<dbReference type="InterPro" id="IPR012943">
    <property type="entry name" value="Cnn_1N"/>
</dbReference>
<evidence type="ECO:0000313" key="11">
    <source>
        <dbReference type="Proteomes" id="UP000013776"/>
    </source>
</evidence>
<sequence>MSGMFGIMTPHRTDTKVLDRSDSGDMFDEVDSFVEPAPKNAKNNSRLPFKSLSENVRKAGEFTPILRTATKKNRLLRYETPGERSDKSQSNLMENSALTPIHWTAKQPIADITNGSINDTTPDRSENHSGPGGIREQEKAMDKMKKENWELKLKVFMMEKQMFESSPEHVQLALKENIDYKVQVSSLSRDVATYKRALAETERKVASLGDQVSASLSQEECQLQHGMSEEDREGINKVLSEKEDLLVEKEEAEMRIRELEEEIDSLTQDQERTEQLEKELQQANIELEATRNHADELDEQKQQNIQLREQVEDLQDELRSLTAKHEDLLSQTHSGENDDVISLLREQLDEKGGVINSMTGQIRKLEREVQSSQDQCLTLSDRLQTLEARNDSLEADLEDKSLNRNYDLKETLEMQKHTLELQIATVTSENEGLNERLHTAHRQLSEVQHDLRERQEDIEELKGLAEDRSYEFRQIEQRLDTQEQKKKHDDIELVQTLETQILEAKLVTREQKRAMREFEQKVDALEHELSEAGKSEPYNTNLLLKSLGSKETSMKAELRELEVAMSNKSLQMQALERELTSSQQKNNTLTARARELEEEVRELESSDDVDSTQIQDRLREENQDLRVKIEDLEMQLREKEEEIELVAEDSAQVNSEISALRSSSSESDAIILDLRQQAELNKAQLADSRRLFQNAQDKIIAAEEARTTVQQQLISAKALAVQEEQKSLALNTSLLNVRSLLSDTQTSHKIEVQMISQARQAEQKAAELRYSDLESRLSTQVALHERSLSDAQAARKSLEETLTQHREQITSLEITVQKFSEADAATSADQRHFKDVLEAESRRHERSQQAAEAHITELVSAREALADRLEGQRVELEEVKSHLQTVKASERHQSQIISDLQSQVESLASQDVKAQGVLLASEGSAKELETLLKESASRIVALQDSIASTRREHQDELLKRSDELFGETQKTRDLAEKLHIIESKCLSYEQDRKRLSFALTSADQRLLSDAQRIEELTRQKTELEIKVEHFSEKDMDVAVVETERSQLRTELSNMEESLRTARIELEEVAAERDLLQEQVDEITERAEVYRCDTTTALRNLREELQTTQNTLISESERSSRAEANLEHLLAQEKAEAVREHNKFRLIISDLEESLKSTKQNHADLLTNLGSNASEVNALRSQCDKLEEELSRLRTENETLLTKGQDHENTQIFEDYELQLNELENDLKQSKLAHKNAKTQYDVELDTITSQHRNTVNELQNERDYLIEDLRKSEARLSELQAEYETQQERYQHLQADLKVQASKSEPSLKVDSRSTEVEDLKRQLATVQRDFSTQKSHVRSLEAELTRERKTDSRLHEDLEKAARRVRNLENEIAGKERKTNDMKALVSQKTEQNMALEQRLSIVQTQYRQEFLKNPNNTHGKSSSEKLQARQAEELAGISKLLRYMRSRMTREESFRADLSYIKSYYDKQISSFEACNQANLNIIQQIGIYPDETFRTRRTTFKNAVHVVMATVRMRKAAEAWSIERAEKHRIDEAMRSRKARDRGR</sequence>
<accession>R4XAE9</accession>
<evidence type="ECO:0000256" key="7">
    <source>
        <dbReference type="SAM" id="MobiDB-lite"/>
    </source>
</evidence>
<keyword evidence="4 6" id="KW-0175">Coiled coil</keyword>
<organism evidence="10 11">
    <name type="scientific">Taphrina deformans (strain PYCC 5710 / ATCC 11124 / CBS 356.35 / IMI 108563 / JCM 9778 / NBRC 8474)</name>
    <name type="common">Peach leaf curl fungus</name>
    <name type="synonym">Lalaria deformans</name>
    <dbReference type="NCBI Taxonomy" id="1097556"/>
    <lineage>
        <taxon>Eukaryota</taxon>
        <taxon>Fungi</taxon>
        <taxon>Dikarya</taxon>
        <taxon>Ascomycota</taxon>
        <taxon>Taphrinomycotina</taxon>
        <taxon>Taphrinomycetes</taxon>
        <taxon>Taphrinales</taxon>
        <taxon>Taphrinaceae</taxon>
        <taxon>Taphrina</taxon>
    </lineage>
</organism>
<feature type="compositionally biased region" description="Basic and acidic residues" evidence="7">
    <location>
        <begin position="11"/>
        <end position="23"/>
    </location>
</feature>
<evidence type="ECO:0000256" key="5">
    <source>
        <dbReference type="ARBA" id="ARBA00023212"/>
    </source>
</evidence>
<evidence type="ECO:0000256" key="4">
    <source>
        <dbReference type="ARBA" id="ARBA00023054"/>
    </source>
</evidence>
<feature type="domain" description="Pericentrin/AKAP-450 centrosomal targeting" evidence="9">
    <location>
        <begin position="1449"/>
        <end position="1523"/>
    </location>
</feature>
<comment type="subcellular location">
    <subcellularLocation>
        <location evidence="1">Cytoplasm</location>
        <location evidence="1">Cytoskeleton</location>
        <location evidence="1">Microtubule organizing center</location>
    </subcellularLocation>
</comment>
<dbReference type="InterPro" id="IPR019528">
    <property type="entry name" value="PACT_domain"/>
</dbReference>
<dbReference type="OrthoDB" id="10255000at2759"/>
<evidence type="ECO:0000313" key="10">
    <source>
        <dbReference type="EMBL" id="CCG82482.1"/>
    </source>
</evidence>
<dbReference type="GO" id="GO:0005815">
    <property type="term" value="C:microtubule organizing center"/>
    <property type="evidence" value="ECO:0007669"/>
    <property type="project" value="UniProtKB-SubCell"/>
</dbReference>
<feature type="coiled-coil region" evidence="6">
    <location>
        <begin position="1147"/>
        <end position="1386"/>
    </location>
</feature>
<dbReference type="Pfam" id="PF10495">
    <property type="entry name" value="PACT_coil_coil"/>
    <property type="match status" value="1"/>
</dbReference>
<evidence type="ECO:0000256" key="2">
    <source>
        <dbReference type="ARBA" id="ARBA00022490"/>
    </source>
</evidence>
<evidence type="ECO:0000256" key="1">
    <source>
        <dbReference type="ARBA" id="ARBA00004267"/>
    </source>
</evidence>
<proteinExistence type="predicted"/>
<feature type="coiled-coil region" evidence="6">
    <location>
        <begin position="184"/>
        <end position="211"/>
    </location>
</feature>
<feature type="coiled-coil region" evidence="6">
    <location>
        <begin position="1006"/>
        <end position="1117"/>
    </location>
</feature>
<keyword evidence="3" id="KW-0597">Phosphoprotein</keyword>
<feature type="coiled-coil region" evidence="6">
    <location>
        <begin position="235"/>
        <end position="331"/>
    </location>
</feature>
<gene>
    <name evidence="10" type="ORF">TAPDE_002495</name>
</gene>
<keyword evidence="5" id="KW-0206">Cytoskeleton</keyword>
<feature type="region of interest" description="Disordered" evidence="7">
    <location>
        <begin position="1"/>
        <end position="23"/>
    </location>
</feature>